<dbReference type="STRING" id="93625.A0A409XNH3"/>
<dbReference type="Proteomes" id="UP000283269">
    <property type="component" value="Unassembled WGS sequence"/>
</dbReference>
<protein>
    <submittedName>
        <fullName evidence="2">Uncharacterized protein</fullName>
    </submittedName>
</protein>
<dbReference type="OrthoDB" id="441210at2759"/>
<dbReference type="EMBL" id="NHYD01001049">
    <property type="protein sequence ID" value="PPQ92365.1"/>
    <property type="molecule type" value="Genomic_DNA"/>
</dbReference>
<dbReference type="GO" id="GO:0061630">
    <property type="term" value="F:ubiquitin protein ligase activity"/>
    <property type="evidence" value="ECO:0007669"/>
    <property type="project" value="InterPro"/>
</dbReference>
<proteinExistence type="predicted"/>
<dbReference type="GO" id="GO:0007131">
    <property type="term" value="P:reciprocal meiotic recombination"/>
    <property type="evidence" value="ECO:0007669"/>
    <property type="project" value="InterPro"/>
</dbReference>
<comment type="caution">
    <text evidence="2">The sequence shown here is derived from an EMBL/GenBank/DDBJ whole genome shotgun (WGS) entry which is preliminary data.</text>
</comment>
<gene>
    <name evidence="2" type="ORF">CVT25_008715</name>
</gene>
<keyword evidence="3" id="KW-1185">Reference proteome</keyword>
<dbReference type="AlphaFoldDB" id="A0A409XNH3"/>
<sequence length="236" mass="26696">MDSELKCNRLSCRRPLANKAVVVCSLHPTNDYKTVRKTHILNNSSCPYISQSVLSGLAPSIILEICSRLDTHAPVYPNVYLCGALRAISFWQYQIHQEATFQQAVVRNLNDKNAQLQKQFDNVVREANGELSLLNNKKGGQLLELERDLELERRKVRELQDASRERDKEYTKLKAQLDKLKRKTLLGPATGNENVTPVQNQFFDDQRPKQRQTANTVANMSSVNSIVGGMENSGVQ</sequence>
<dbReference type="PANTHER" id="PTHR14305">
    <property type="entry name" value="E3 UBIQUITIN-PROTEIN LIGASE CCNB1IP1"/>
    <property type="match status" value="1"/>
</dbReference>
<organism evidence="2 3">
    <name type="scientific">Psilocybe cyanescens</name>
    <dbReference type="NCBI Taxonomy" id="93625"/>
    <lineage>
        <taxon>Eukaryota</taxon>
        <taxon>Fungi</taxon>
        <taxon>Dikarya</taxon>
        <taxon>Basidiomycota</taxon>
        <taxon>Agaricomycotina</taxon>
        <taxon>Agaricomycetes</taxon>
        <taxon>Agaricomycetidae</taxon>
        <taxon>Agaricales</taxon>
        <taxon>Agaricineae</taxon>
        <taxon>Strophariaceae</taxon>
        <taxon>Psilocybe</taxon>
    </lineage>
</organism>
<keyword evidence="1" id="KW-0175">Coiled coil</keyword>
<dbReference type="GO" id="GO:0000795">
    <property type="term" value="C:synaptonemal complex"/>
    <property type="evidence" value="ECO:0007669"/>
    <property type="project" value="InterPro"/>
</dbReference>
<evidence type="ECO:0000313" key="3">
    <source>
        <dbReference type="Proteomes" id="UP000283269"/>
    </source>
</evidence>
<name>A0A409XNH3_PSICY</name>
<feature type="coiled-coil region" evidence="1">
    <location>
        <begin position="99"/>
        <end position="183"/>
    </location>
</feature>
<evidence type="ECO:0000256" key="1">
    <source>
        <dbReference type="SAM" id="Coils"/>
    </source>
</evidence>
<evidence type="ECO:0000313" key="2">
    <source>
        <dbReference type="EMBL" id="PPQ92365.1"/>
    </source>
</evidence>
<reference evidence="2 3" key="1">
    <citation type="journal article" date="2018" name="Evol. Lett.">
        <title>Horizontal gene cluster transfer increased hallucinogenic mushroom diversity.</title>
        <authorList>
            <person name="Reynolds H.T."/>
            <person name="Vijayakumar V."/>
            <person name="Gluck-Thaler E."/>
            <person name="Korotkin H.B."/>
            <person name="Matheny P.B."/>
            <person name="Slot J.C."/>
        </authorList>
    </citation>
    <scope>NUCLEOTIDE SEQUENCE [LARGE SCALE GENOMIC DNA]</scope>
    <source>
        <strain evidence="2 3">2631</strain>
    </source>
</reference>
<accession>A0A409XNH3</accession>
<dbReference type="InParanoid" id="A0A409XNH3"/>
<dbReference type="InterPro" id="IPR042448">
    <property type="entry name" value="CCNB1IP1"/>
</dbReference>
<dbReference type="PANTHER" id="PTHR14305:SF0">
    <property type="entry name" value="E3 UBIQUITIN-PROTEIN LIGASE CCNB1IP1"/>
    <property type="match status" value="1"/>
</dbReference>